<reference evidence="1 2" key="1">
    <citation type="submission" date="2020-08" db="EMBL/GenBank/DDBJ databases">
        <title>Genomic Encyclopedia of Type Strains, Phase IV (KMG-V): Genome sequencing to study the core and pangenomes of soil and plant-associated prokaryotes.</title>
        <authorList>
            <person name="Whitman W."/>
        </authorList>
    </citation>
    <scope>NUCLEOTIDE SEQUENCE [LARGE SCALE GENOMIC DNA]</scope>
    <source>
        <strain evidence="1 2">M2T3</strain>
    </source>
</reference>
<accession>A0A7X0MKV5</accession>
<organism evidence="1 2">
    <name type="scientific">Pedobacter cryoconitis</name>
    <dbReference type="NCBI Taxonomy" id="188932"/>
    <lineage>
        <taxon>Bacteria</taxon>
        <taxon>Pseudomonadati</taxon>
        <taxon>Bacteroidota</taxon>
        <taxon>Sphingobacteriia</taxon>
        <taxon>Sphingobacteriales</taxon>
        <taxon>Sphingobacteriaceae</taxon>
        <taxon>Pedobacter</taxon>
    </lineage>
</organism>
<protein>
    <submittedName>
        <fullName evidence="1">Uncharacterized protein</fullName>
    </submittedName>
</protein>
<evidence type="ECO:0000313" key="1">
    <source>
        <dbReference type="EMBL" id="MBB6502594.1"/>
    </source>
</evidence>
<dbReference type="AlphaFoldDB" id="A0A7X0MKV5"/>
<dbReference type="RefSeq" id="WP_184628840.1">
    <property type="nucleotide sequence ID" value="NZ_JACHCC010000014.1"/>
</dbReference>
<name>A0A7X0MKV5_9SPHI</name>
<dbReference type="Proteomes" id="UP000521017">
    <property type="component" value="Unassembled WGS sequence"/>
</dbReference>
<evidence type="ECO:0000313" key="2">
    <source>
        <dbReference type="Proteomes" id="UP000521017"/>
    </source>
</evidence>
<sequence>MDEFSIRFLHHTVTVTAAADNQYIVSYDETLNDVVIPAVIGVIYPEADLNHGIRWASDDDLSEELIQLLGHMITERGM</sequence>
<dbReference type="EMBL" id="JACHCC010000014">
    <property type="protein sequence ID" value="MBB6502594.1"/>
    <property type="molecule type" value="Genomic_DNA"/>
</dbReference>
<gene>
    <name evidence="1" type="ORF">HDF25_004777</name>
</gene>
<comment type="caution">
    <text evidence="1">The sequence shown here is derived from an EMBL/GenBank/DDBJ whole genome shotgun (WGS) entry which is preliminary data.</text>
</comment>
<proteinExistence type="predicted"/>